<name>A0AAV8UQU6_9RHOD</name>
<dbReference type="InterPro" id="IPR012337">
    <property type="entry name" value="RNaseH-like_sf"/>
</dbReference>
<reference evidence="1 2" key="1">
    <citation type="journal article" date="2023" name="Nat. Commun.">
        <title>Origin of minicircular mitochondrial genomes in red algae.</title>
        <authorList>
            <person name="Lee Y."/>
            <person name="Cho C.H."/>
            <person name="Lee Y.M."/>
            <person name="Park S.I."/>
            <person name="Yang J.H."/>
            <person name="West J.A."/>
            <person name="Bhattacharya D."/>
            <person name="Yoon H.S."/>
        </authorList>
    </citation>
    <scope>NUCLEOTIDE SEQUENCE [LARGE SCALE GENOMIC DNA]</scope>
    <source>
        <strain evidence="1 2">CCMP1338</strain>
        <tissue evidence="1">Whole cell</tissue>
    </source>
</reference>
<dbReference type="Proteomes" id="UP001157974">
    <property type="component" value="Unassembled WGS sequence"/>
</dbReference>
<proteinExistence type="predicted"/>
<sequence>MLGCSVRTEEVPSDVLGEPLRIITDPQALKWLLPLREPRNRLARSVLEVQAFDLEFEHRSGDHPTMVVADALPTVLEVSKPFVTAEDRAGKFIVNEYGLVCVWRRIGHWYWLRKFAENRFFAIFMSVLSGTGDKEGYNLIRSNVEPMATENAEVLAKVLLEKWFLMFGPPECLLSGGGPVMTATMLTTLCGRLGIFSFGDLGVSSKYNTTEHSSTKMTPYKEMFGVEAFDFGVDFNLAVRQEAEPTREELAEHMEDLHRELYDRSWKAKKATEVSKLGLASWELA</sequence>
<gene>
    <name evidence="1" type="ORF">NDN08_000489</name>
</gene>
<dbReference type="AlphaFoldDB" id="A0AAV8UQU6"/>
<comment type="caution">
    <text evidence="1">The sequence shown here is derived from an EMBL/GenBank/DDBJ whole genome shotgun (WGS) entry which is preliminary data.</text>
</comment>
<accession>A0AAV8UQU6</accession>
<evidence type="ECO:0000313" key="2">
    <source>
        <dbReference type="Proteomes" id="UP001157974"/>
    </source>
</evidence>
<dbReference type="SUPFAM" id="SSF53098">
    <property type="entry name" value="Ribonuclease H-like"/>
    <property type="match status" value="1"/>
</dbReference>
<evidence type="ECO:0000313" key="1">
    <source>
        <dbReference type="EMBL" id="KAJ8903958.1"/>
    </source>
</evidence>
<keyword evidence="2" id="KW-1185">Reference proteome</keyword>
<protein>
    <submittedName>
        <fullName evidence="1">Uncharacterized protein</fullName>
    </submittedName>
</protein>
<dbReference type="EMBL" id="JAMWBK010000006">
    <property type="protein sequence ID" value="KAJ8903958.1"/>
    <property type="molecule type" value="Genomic_DNA"/>
</dbReference>
<organism evidence="1 2">
    <name type="scientific">Rhodosorus marinus</name>
    <dbReference type="NCBI Taxonomy" id="101924"/>
    <lineage>
        <taxon>Eukaryota</taxon>
        <taxon>Rhodophyta</taxon>
        <taxon>Stylonematophyceae</taxon>
        <taxon>Stylonematales</taxon>
        <taxon>Stylonemataceae</taxon>
        <taxon>Rhodosorus</taxon>
    </lineage>
</organism>